<name>A0A1Y2CSE9_9FUNG</name>
<feature type="compositionally biased region" description="Polar residues" evidence="1">
    <location>
        <begin position="32"/>
        <end position="49"/>
    </location>
</feature>
<reference evidence="2 3" key="1">
    <citation type="submission" date="2016-07" db="EMBL/GenBank/DDBJ databases">
        <title>Pervasive Adenine N6-methylation of Active Genes in Fungi.</title>
        <authorList>
            <consortium name="DOE Joint Genome Institute"/>
            <person name="Mondo S.J."/>
            <person name="Dannebaum R.O."/>
            <person name="Kuo R.C."/>
            <person name="Labutti K."/>
            <person name="Haridas S."/>
            <person name="Kuo A."/>
            <person name="Salamov A."/>
            <person name="Ahrendt S.R."/>
            <person name="Lipzen A."/>
            <person name="Sullivan W."/>
            <person name="Andreopoulos W.B."/>
            <person name="Clum A."/>
            <person name="Lindquist E."/>
            <person name="Daum C."/>
            <person name="Ramamoorthy G.K."/>
            <person name="Gryganskyi A."/>
            <person name="Culley D."/>
            <person name="Magnuson J.K."/>
            <person name="James T.Y."/>
            <person name="O'Malley M.A."/>
            <person name="Stajich J.E."/>
            <person name="Spatafora J.W."/>
            <person name="Visel A."/>
            <person name="Grigoriev I.V."/>
        </authorList>
    </citation>
    <scope>NUCLEOTIDE SEQUENCE [LARGE SCALE GENOMIC DNA]</scope>
    <source>
        <strain evidence="2 3">JEL800</strain>
    </source>
</reference>
<organism evidence="2 3">
    <name type="scientific">Rhizoclosmatium globosum</name>
    <dbReference type="NCBI Taxonomy" id="329046"/>
    <lineage>
        <taxon>Eukaryota</taxon>
        <taxon>Fungi</taxon>
        <taxon>Fungi incertae sedis</taxon>
        <taxon>Chytridiomycota</taxon>
        <taxon>Chytridiomycota incertae sedis</taxon>
        <taxon>Chytridiomycetes</taxon>
        <taxon>Chytridiales</taxon>
        <taxon>Chytriomycetaceae</taxon>
        <taxon>Rhizoclosmatium</taxon>
    </lineage>
</organism>
<dbReference type="OrthoDB" id="10444902at2759"/>
<accession>A0A1Y2CSE9</accession>
<feature type="region of interest" description="Disordered" evidence="1">
    <location>
        <begin position="299"/>
        <end position="345"/>
    </location>
</feature>
<sequence>MIGTATPKYPFEMVKDHHYSFASVYEPRAQPSRGSISHSINPMQRPPSTWMASHRQSRAVLDSQLLMLEPPASTQPSSPVPELPSFNLTTTPTIGRGETGVRWDAEDYIKSDEFLNVDAAPVTLRKSATMMHKSGLNRSKKRDVGSISSITIGMLHRPTSWMGSQKSNNVLPTERDRSGNTEEEPTGLAASISKGLGSLAAGLGRAIPTIAVKSQSSLRYHQESIQSPQSQLSVVGDGVSKQPHYLPPGLGEPTVSGLQRTPSFGSPNIKRTNGSIRISRTAAPTTATGTNRFQSVVSKTDDTSITSSISPEVISADMHDRESVTQRATENSEKAVNGGSSCSKL</sequence>
<comment type="caution">
    <text evidence="2">The sequence shown here is derived from an EMBL/GenBank/DDBJ whole genome shotgun (WGS) entry which is preliminary data.</text>
</comment>
<feature type="region of interest" description="Disordered" evidence="1">
    <location>
        <begin position="159"/>
        <end position="187"/>
    </location>
</feature>
<feature type="compositionally biased region" description="Low complexity" evidence="1">
    <location>
        <begin position="299"/>
        <end position="310"/>
    </location>
</feature>
<protein>
    <submittedName>
        <fullName evidence="2">Uncharacterized protein</fullName>
    </submittedName>
</protein>
<gene>
    <name evidence="2" type="ORF">BCR33DRAFT_557071</name>
</gene>
<evidence type="ECO:0000313" key="2">
    <source>
        <dbReference type="EMBL" id="ORY49942.1"/>
    </source>
</evidence>
<dbReference type="AlphaFoldDB" id="A0A1Y2CSE9"/>
<evidence type="ECO:0000313" key="3">
    <source>
        <dbReference type="Proteomes" id="UP000193642"/>
    </source>
</evidence>
<keyword evidence="3" id="KW-1185">Reference proteome</keyword>
<evidence type="ECO:0000256" key="1">
    <source>
        <dbReference type="SAM" id="MobiDB-lite"/>
    </source>
</evidence>
<feature type="compositionally biased region" description="Polar residues" evidence="1">
    <location>
        <begin position="161"/>
        <end position="171"/>
    </location>
</feature>
<feature type="region of interest" description="Disordered" evidence="1">
    <location>
        <begin position="30"/>
        <end position="49"/>
    </location>
</feature>
<feature type="region of interest" description="Disordered" evidence="1">
    <location>
        <begin position="71"/>
        <end position="98"/>
    </location>
</feature>
<dbReference type="EMBL" id="MCGO01000008">
    <property type="protein sequence ID" value="ORY49942.1"/>
    <property type="molecule type" value="Genomic_DNA"/>
</dbReference>
<dbReference type="Proteomes" id="UP000193642">
    <property type="component" value="Unassembled WGS sequence"/>
</dbReference>
<proteinExistence type="predicted"/>